<dbReference type="Proteomes" id="UP000032702">
    <property type="component" value="Unassembled WGS sequence"/>
</dbReference>
<dbReference type="STRING" id="378806.STAUR_3275"/>
<proteinExistence type="inferred from homology"/>
<evidence type="ECO:0000256" key="1">
    <source>
        <dbReference type="ARBA" id="ARBA00004141"/>
    </source>
</evidence>
<dbReference type="PANTHER" id="PTHR30221">
    <property type="entry name" value="SMALL-CONDUCTANCE MECHANOSENSITIVE CHANNEL"/>
    <property type="match status" value="1"/>
</dbReference>
<gene>
    <name evidence="8" type="ordered locus">STAUR_3275</name>
    <name evidence="9" type="ORF">STIAU_4629</name>
</gene>
<evidence type="ECO:0000313" key="11">
    <source>
        <dbReference type="Proteomes" id="UP000032702"/>
    </source>
</evidence>
<evidence type="ECO:0000259" key="7">
    <source>
        <dbReference type="Pfam" id="PF00924"/>
    </source>
</evidence>
<dbReference type="OrthoDB" id="9784565at2"/>
<feature type="transmembrane region" description="Helical" evidence="6">
    <location>
        <begin position="38"/>
        <end position="56"/>
    </location>
</feature>
<dbReference type="HOGENOM" id="CLU_037945_1_1_7"/>
<accession>Q093R2</accession>
<sequence>MEGTVWPTHPPDSTKKVLILEALLAQLQSLALAEAVPFLLKLCGALALWFIGRTVISGFQRVLNLTMQRRKVDATLIRYIESLFSSALTILLLLSLLGLIGIETTSFAALLAAAGIAIGSAWAGLLSNFAAGVFLLVLRPFRVGEEINAGGVTGLVQEIGLFVTAIDTPDNLRIVVGNSNLLGDNITNYTHHAQRQITLKIPLVHGIDLPAFKGLLEAQVATLPEVLPQPPISIEIAEFTVQGPVLAVQAWCTPRNAGAVMNGMTRVTQESLTTVGYIPPFQANWNVAKAG</sequence>
<organism evidence="9 11">
    <name type="scientific">Stigmatella aurantiaca (strain DW4/3-1)</name>
    <dbReference type="NCBI Taxonomy" id="378806"/>
    <lineage>
        <taxon>Bacteria</taxon>
        <taxon>Pseudomonadati</taxon>
        <taxon>Myxococcota</taxon>
        <taxon>Myxococcia</taxon>
        <taxon>Myxococcales</taxon>
        <taxon>Cystobacterineae</taxon>
        <taxon>Archangiaceae</taxon>
        <taxon>Stigmatella</taxon>
    </lineage>
</organism>
<dbReference type="InterPro" id="IPR023408">
    <property type="entry name" value="MscS_beta-dom_sf"/>
</dbReference>
<dbReference type="GO" id="GO:0016020">
    <property type="term" value="C:membrane"/>
    <property type="evidence" value="ECO:0007669"/>
    <property type="project" value="UniProtKB-SubCell"/>
</dbReference>
<dbReference type="EMBL" id="CP002271">
    <property type="protein sequence ID" value="ADO71067.1"/>
    <property type="molecule type" value="Genomic_DNA"/>
</dbReference>
<dbReference type="SUPFAM" id="SSF82861">
    <property type="entry name" value="Mechanosensitive channel protein MscS (YggB), transmembrane region"/>
    <property type="match status" value="1"/>
</dbReference>
<evidence type="ECO:0000256" key="2">
    <source>
        <dbReference type="ARBA" id="ARBA00008017"/>
    </source>
</evidence>
<dbReference type="Proteomes" id="UP000001351">
    <property type="component" value="Chromosome"/>
</dbReference>
<feature type="transmembrane region" description="Helical" evidence="6">
    <location>
        <begin position="76"/>
        <end position="102"/>
    </location>
</feature>
<keyword evidence="5 6" id="KW-0472">Membrane</keyword>
<feature type="domain" description="Mechanosensitive ion channel MscS" evidence="7">
    <location>
        <begin position="125"/>
        <end position="191"/>
    </location>
</feature>
<dbReference type="SUPFAM" id="SSF50182">
    <property type="entry name" value="Sm-like ribonucleoproteins"/>
    <property type="match status" value="1"/>
</dbReference>
<keyword evidence="3 6" id="KW-0812">Transmembrane</keyword>
<reference evidence="9 11" key="1">
    <citation type="submission" date="2006-04" db="EMBL/GenBank/DDBJ databases">
        <authorList>
            <person name="Nierman W.C."/>
        </authorList>
    </citation>
    <scope>NUCLEOTIDE SEQUENCE [LARGE SCALE GENOMIC DNA]</scope>
    <source>
        <strain evidence="9 11">DW4/3-1</strain>
    </source>
</reference>
<dbReference type="InterPro" id="IPR045275">
    <property type="entry name" value="MscS_archaea/bacteria_type"/>
</dbReference>
<evidence type="ECO:0000313" key="8">
    <source>
        <dbReference type="EMBL" id="ADO71067.1"/>
    </source>
</evidence>
<dbReference type="AlphaFoldDB" id="Q093R2"/>
<protein>
    <submittedName>
        <fullName evidence="8">Mechanosensitive ion channel family protein</fullName>
    </submittedName>
    <submittedName>
        <fullName evidence="9">MscS Mechanosensitive ion channel</fullName>
    </submittedName>
</protein>
<dbReference type="PANTHER" id="PTHR30221:SF3">
    <property type="entry name" value="SMALL-CONDUCTANCE MECHANOSENSITIVE CHANNEL"/>
    <property type="match status" value="1"/>
</dbReference>
<evidence type="ECO:0000256" key="3">
    <source>
        <dbReference type="ARBA" id="ARBA00022692"/>
    </source>
</evidence>
<name>Q093R2_STIAD</name>
<keyword evidence="10" id="KW-1185">Reference proteome</keyword>
<evidence type="ECO:0000256" key="4">
    <source>
        <dbReference type="ARBA" id="ARBA00022989"/>
    </source>
</evidence>
<dbReference type="GO" id="GO:0008381">
    <property type="term" value="F:mechanosensitive monoatomic ion channel activity"/>
    <property type="evidence" value="ECO:0007669"/>
    <property type="project" value="InterPro"/>
</dbReference>
<comment type="similarity">
    <text evidence="2">Belongs to the MscS (TC 1.A.23) family.</text>
</comment>
<evidence type="ECO:0000256" key="5">
    <source>
        <dbReference type="ARBA" id="ARBA00023136"/>
    </source>
</evidence>
<dbReference type="EMBL" id="AAMD01000043">
    <property type="protein sequence ID" value="EAU66983.1"/>
    <property type="molecule type" value="Genomic_DNA"/>
</dbReference>
<evidence type="ECO:0000313" key="9">
    <source>
        <dbReference type="EMBL" id="EAU66983.1"/>
    </source>
</evidence>
<dbReference type="Pfam" id="PF00924">
    <property type="entry name" value="MS_channel_2nd"/>
    <property type="match status" value="1"/>
</dbReference>
<dbReference type="KEGG" id="sur:STAUR_3275"/>
<dbReference type="eggNOG" id="COG0668">
    <property type="taxonomic scope" value="Bacteria"/>
</dbReference>
<dbReference type="Gene3D" id="2.30.30.60">
    <property type="match status" value="1"/>
</dbReference>
<dbReference type="InterPro" id="IPR006685">
    <property type="entry name" value="MscS_channel_2nd"/>
</dbReference>
<evidence type="ECO:0000313" key="10">
    <source>
        <dbReference type="Proteomes" id="UP000001351"/>
    </source>
</evidence>
<reference evidence="8 10" key="2">
    <citation type="journal article" date="2011" name="Mol. Biol. Evol.">
        <title>Comparative genomic analysis of fruiting body formation in Myxococcales.</title>
        <authorList>
            <person name="Huntley S."/>
            <person name="Hamann N."/>
            <person name="Wegener-Feldbrugge S."/>
            <person name="Treuner-Lange A."/>
            <person name="Kube M."/>
            <person name="Reinhardt R."/>
            <person name="Klages S."/>
            <person name="Muller R."/>
            <person name="Ronning C.M."/>
            <person name="Nierman W.C."/>
            <person name="Sogaard-Andersen L."/>
        </authorList>
    </citation>
    <scope>NUCLEOTIDE SEQUENCE [LARGE SCALE GENOMIC DNA]</scope>
    <source>
        <strain evidence="8 10">DW4/3-1</strain>
    </source>
</reference>
<dbReference type="Gene3D" id="1.10.287.1260">
    <property type="match status" value="1"/>
</dbReference>
<comment type="subcellular location">
    <subcellularLocation>
        <location evidence="1">Membrane</location>
        <topology evidence="1">Multi-pass membrane protein</topology>
    </subcellularLocation>
</comment>
<feature type="transmembrane region" description="Helical" evidence="6">
    <location>
        <begin position="108"/>
        <end position="138"/>
    </location>
</feature>
<dbReference type="InterPro" id="IPR010920">
    <property type="entry name" value="LSM_dom_sf"/>
</dbReference>
<dbReference type="InterPro" id="IPR011014">
    <property type="entry name" value="MscS_channel_TM-2"/>
</dbReference>
<evidence type="ECO:0000256" key="6">
    <source>
        <dbReference type="SAM" id="Phobius"/>
    </source>
</evidence>
<keyword evidence="4 6" id="KW-1133">Transmembrane helix</keyword>